<dbReference type="PROSITE" id="PS50878">
    <property type="entry name" value="RT_POL"/>
    <property type="match status" value="1"/>
</dbReference>
<protein>
    <submittedName>
        <fullName evidence="3">Reverse transcriptase (RNA-dependent DNA polymerase)</fullName>
    </submittedName>
</protein>
<gene>
    <name evidence="3" type="ORF">SAMN06295967_102224</name>
</gene>
<dbReference type="EMBL" id="FZOK01000002">
    <property type="protein sequence ID" value="SNS04548.1"/>
    <property type="molecule type" value="Genomic_DNA"/>
</dbReference>
<sequence>MGLPCLFFSIMKKKKDWFKIKRYPHIGLPLDVRDRYKWIEPYITNPEKIAKHRFLPFIHKSLTFRKFRKVYCEKDGKLDPNYIKERKASRKADKKGRELFYASHLDTLIFSYYAYILTDAYEKKIKEPIYDLSEVVNAYRSIPVNPLIIDGPNKCNIDFANDAFEFIRSYEEEEFVVIAFDISSFFDNLNHRLLRERWVQVWGNVDGLKNGELPSDHFNVFKNITRFSYIDIVDIFEEFKDRIITRKTRKDGSFGPVKEKPVKKIKYLRNQNALAFCNLKDFLKVKGKLLQPSKTKKLKDGRVVPRNFGIPQGSPISSVLANIYLLNFDKAINEFVRSNGLYRRYSDDIIVVCPKSMKSDLENLVYSEIKKVCLKIQPKKTQVFHFKRDESNQLICGQEFENGINWNKNLLYLGFEFDGQYSFLKSASLSGYYRKMKKNVKRAKHFASKRYSKTKGELFKRRIFKKFSYKGAKRFRKWVWNDKISKFEKSDYYNYGNFLTYAKKAAENMNNNKIRGQIKRHWNILNDLIKN</sequence>
<comment type="similarity">
    <text evidence="1">Belongs to the bacterial reverse transcriptase family.</text>
</comment>
<dbReference type="InterPro" id="IPR051083">
    <property type="entry name" value="GrpII_Intron_Splice-Mob/Def"/>
</dbReference>
<reference evidence="4" key="1">
    <citation type="submission" date="2017-06" db="EMBL/GenBank/DDBJ databases">
        <authorList>
            <person name="Varghese N."/>
            <person name="Submissions S."/>
        </authorList>
    </citation>
    <scope>NUCLEOTIDE SEQUENCE [LARGE SCALE GENOMIC DNA]</scope>
    <source>
        <strain evidence="4">5C</strain>
    </source>
</reference>
<evidence type="ECO:0000313" key="4">
    <source>
        <dbReference type="Proteomes" id="UP000198480"/>
    </source>
</evidence>
<dbReference type="Pfam" id="PF00078">
    <property type="entry name" value="RVT_1"/>
    <property type="match status" value="1"/>
</dbReference>
<keyword evidence="3" id="KW-0695">RNA-directed DNA polymerase</keyword>
<keyword evidence="3" id="KW-0808">Transferase</keyword>
<dbReference type="PANTHER" id="PTHR34047">
    <property type="entry name" value="NUCLEAR INTRON MATURASE 1, MITOCHONDRIAL-RELATED"/>
    <property type="match status" value="1"/>
</dbReference>
<evidence type="ECO:0000259" key="2">
    <source>
        <dbReference type="PROSITE" id="PS50878"/>
    </source>
</evidence>
<evidence type="ECO:0000256" key="1">
    <source>
        <dbReference type="ARBA" id="ARBA00034120"/>
    </source>
</evidence>
<dbReference type="PANTHER" id="PTHR34047:SF8">
    <property type="entry name" value="PROTEIN YKFC"/>
    <property type="match status" value="1"/>
</dbReference>
<dbReference type="InterPro" id="IPR043502">
    <property type="entry name" value="DNA/RNA_pol_sf"/>
</dbReference>
<organism evidence="3 4">
    <name type="scientific">Belliella buryatensis</name>
    <dbReference type="NCBI Taxonomy" id="1500549"/>
    <lineage>
        <taxon>Bacteria</taxon>
        <taxon>Pseudomonadati</taxon>
        <taxon>Bacteroidota</taxon>
        <taxon>Cytophagia</taxon>
        <taxon>Cytophagales</taxon>
        <taxon>Cyclobacteriaceae</taxon>
        <taxon>Belliella</taxon>
    </lineage>
</organism>
<dbReference type="Proteomes" id="UP000198480">
    <property type="component" value="Unassembled WGS sequence"/>
</dbReference>
<feature type="domain" description="Reverse transcriptase" evidence="2">
    <location>
        <begin position="1"/>
        <end position="417"/>
    </location>
</feature>
<dbReference type="InterPro" id="IPR000477">
    <property type="entry name" value="RT_dom"/>
</dbReference>
<dbReference type="SUPFAM" id="SSF56672">
    <property type="entry name" value="DNA/RNA polymerases"/>
    <property type="match status" value="1"/>
</dbReference>
<proteinExistence type="inferred from homology"/>
<dbReference type="GO" id="GO:0003964">
    <property type="term" value="F:RNA-directed DNA polymerase activity"/>
    <property type="evidence" value="ECO:0007669"/>
    <property type="project" value="UniProtKB-KW"/>
</dbReference>
<dbReference type="AlphaFoldDB" id="A0A239BAS6"/>
<name>A0A239BAS6_9BACT</name>
<evidence type="ECO:0000313" key="3">
    <source>
        <dbReference type="EMBL" id="SNS04548.1"/>
    </source>
</evidence>
<keyword evidence="3" id="KW-0548">Nucleotidyltransferase</keyword>
<accession>A0A239BAS6</accession>
<keyword evidence="4" id="KW-1185">Reference proteome</keyword>